<evidence type="ECO:0000313" key="1">
    <source>
        <dbReference type="EMBL" id="ATB35061.1"/>
    </source>
</evidence>
<reference evidence="1 2" key="1">
    <citation type="submission" date="2017-06" db="EMBL/GenBank/DDBJ databases">
        <title>Sequencing and comparative analysis of myxobacterial genomes.</title>
        <authorList>
            <person name="Rupp O."/>
            <person name="Goesmann A."/>
            <person name="Sogaard-Andersen L."/>
        </authorList>
    </citation>
    <scope>NUCLEOTIDE SEQUENCE [LARGE SCALE GENOMIC DNA]</scope>
    <source>
        <strain evidence="1 2">DSM 52655</strain>
    </source>
</reference>
<dbReference type="KEGG" id="cfus:CYFUS_000473"/>
<evidence type="ECO:0000313" key="2">
    <source>
        <dbReference type="Proteomes" id="UP000217257"/>
    </source>
</evidence>
<dbReference type="AlphaFoldDB" id="A0A250IV81"/>
<accession>A0A250IV81</accession>
<dbReference type="InterPro" id="IPR002347">
    <property type="entry name" value="SDR_fam"/>
</dbReference>
<name>A0A250IV81_9BACT</name>
<dbReference type="Pfam" id="PF13561">
    <property type="entry name" value="adh_short_C2"/>
    <property type="match status" value="1"/>
</dbReference>
<dbReference type="SUPFAM" id="SSF51735">
    <property type="entry name" value="NAD(P)-binding Rossmann-fold domains"/>
    <property type="match status" value="1"/>
</dbReference>
<proteinExistence type="predicted"/>
<sequence length="67" mass="7132">MEGLSLEVSIQIMCSLGRLARPEELAGSVVFLASDDASYVTGSILAINDGWLWRVSRSSGMEVAKSA</sequence>
<dbReference type="Gene3D" id="3.40.50.720">
    <property type="entry name" value="NAD(P)-binding Rossmann-like Domain"/>
    <property type="match status" value="1"/>
</dbReference>
<protein>
    <submittedName>
        <fullName evidence="1">3-oxoacyl-ACP reductase</fullName>
    </submittedName>
</protein>
<organism evidence="1 2">
    <name type="scientific">Cystobacter fuscus</name>
    <dbReference type="NCBI Taxonomy" id="43"/>
    <lineage>
        <taxon>Bacteria</taxon>
        <taxon>Pseudomonadati</taxon>
        <taxon>Myxococcota</taxon>
        <taxon>Myxococcia</taxon>
        <taxon>Myxococcales</taxon>
        <taxon>Cystobacterineae</taxon>
        <taxon>Archangiaceae</taxon>
        <taxon>Cystobacter</taxon>
    </lineage>
</organism>
<gene>
    <name evidence="1" type="ORF">CYFUS_000473</name>
</gene>
<dbReference type="InterPro" id="IPR036291">
    <property type="entry name" value="NAD(P)-bd_dom_sf"/>
</dbReference>
<dbReference type="EMBL" id="CP022098">
    <property type="protein sequence ID" value="ATB35061.1"/>
    <property type="molecule type" value="Genomic_DNA"/>
</dbReference>
<dbReference type="Proteomes" id="UP000217257">
    <property type="component" value="Chromosome"/>
</dbReference>